<dbReference type="GO" id="GO:0003677">
    <property type="term" value="F:DNA binding"/>
    <property type="evidence" value="ECO:0007669"/>
    <property type="project" value="UniProtKB-KW"/>
</dbReference>
<keyword evidence="1" id="KW-0805">Transcription regulation</keyword>
<dbReference type="HOGENOM" id="CLU_090333_0_1_0"/>
<dbReference type="InterPro" id="IPR016371">
    <property type="entry name" value="RNA_pol_sigma-H_factor"/>
</dbReference>
<dbReference type="InterPro" id="IPR000943">
    <property type="entry name" value="RNA_pol_sigma70"/>
</dbReference>
<dbReference type="GO" id="GO:0006352">
    <property type="term" value="P:DNA-templated transcription initiation"/>
    <property type="evidence" value="ECO:0007669"/>
    <property type="project" value="InterPro"/>
</dbReference>
<sequence>MDERDVMLAKSGDEEAMEKVFLKYKGDILRNSKNFFIKGGDIDDLLQEGYIGLMKAVKSFDETREVCFSTFANLCIKRQIITAVKSSNSNRNQKLNTSIIGDKDINLDDLVQYAKPSVNFYSPEDILIGKELVEMLGEFLNNNLTPLEKKVFFYTCKQYKYNEIADMLEEPSKKIDNAIQRVRKKILGYLSEYTRD</sequence>
<dbReference type="InterPro" id="IPR013324">
    <property type="entry name" value="RNA_pol_sigma_r3/r4-like"/>
</dbReference>
<dbReference type="InterPro" id="IPR007627">
    <property type="entry name" value="RNA_pol_sigma70_r2"/>
</dbReference>
<dbReference type="NCBIfam" id="TIGR02937">
    <property type="entry name" value="sigma70-ECF"/>
    <property type="match status" value="1"/>
</dbReference>
<evidence type="ECO:0000256" key="1">
    <source>
        <dbReference type="ARBA" id="ARBA00023015"/>
    </source>
</evidence>
<dbReference type="AlphaFoldDB" id="U7VEM4"/>
<protein>
    <recommendedName>
        <fullName evidence="5">RNA polymerase sigma-70 domain-containing protein</fullName>
    </recommendedName>
</protein>
<dbReference type="eggNOG" id="COG1595">
    <property type="taxonomic scope" value="Bacteria"/>
</dbReference>
<keyword evidence="3" id="KW-0238">DNA-binding</keyword>
<dbReference type="SUPFAM" id="SSF88659">
    <property type="entry name" value="Sigma3 and sigma4 domains of RNA polymerase sigma factors"/>
    <property type="match status" value="1"/>
</dbReference>
<accession>U7VEM4</accession>
<evidence type="ECO:0000313" key="6">
    <source>
        <dbReference type="EMBL" id="ERT69248.1"/>
    </source>
</evidence>
<evidence type="ECO:0000313" key="7">
    <source>
        <dbReference type="Proteomes" id="UP000017081"/>
    </source>
</evidence>
<dbReference type="InterPro" id="IPR014284">
    <property type="entry name" value="RNA_pol_sigma-70_dom"/>
</dbReference>
<name>U7VEM4_9FUSO</name>
<dbReference type="SUPFAM" id="SSF88946">
    <property type="entry name" value="Sigma2 domain of RNA polymerase sigma factors"/>
    <property type="match status" value="1"/>
</dbReference>
<evidence type="ECO:0000256" key="2">
    <source>
        <dbReference type="ARBA" id="ARBA00023082"/>
    </source>
</evidence>
<keyword evidence="4" id="KW-0804">Transcription</keyword>
<gene>
    <name evidence="6" type="ORF">HMPREF0202_00851</name>
</gene>
<dbReference type="Pfam" id="PF04542">
    <property type="entry name" value="Sigma70_r2"/>
    <property type="match status" value="1"/>
</dbReference>
<dbReference type="PIRSF" id="PIRSF002939">
    <property type="entry name" value="RNA_polymerase_sigma-H_factor"/>
    <property type="match status" value="1"/>
</dbReference>
<organism evidence="6 7">
    <name type="scientific">Cetobacterium somerae ATCC BAA-474</name>
    <dbReference type="NCBI Taxonomy" id="1319815"/>
    <lineage>
        <taxon>Bacteria</taxon>
        <taxon>Fusobacteriati</taxon>
        <taxon>Fusobacteriota</taxon>
        <taxon>Fusobacteriia</taxon>
        <taxon>Fusobacteriales</taxon>
        <taxon>Fusobacteriaceae</taxon>
        <taxon>Cetobacterium</taxon>
    </lineage>
</organism>
<dbReference type="InterPro" id="IPR013325">
    <property type="entry name" value="RNA_pol_sigma_r2"/>
</dbReference>
<proteinExistence type="predicted"/>
<reference evidence="6 7" key="1">
    <citation type="submission" date="2013-08" db="EMBL/GenBank/DDBJ databases">
        <authorList>
            <person name="Weinstock G."/>
            <person name="Sodergren E."/>
            <person name="Wylie T."/>
            <person name="Fulton L."/>
            <person name="Fulton R."/>
            <person name="Fronick C."/>
            <person name="O'Laughlin M."/>
            <person name="Godfrey J."/>
            <person name="Miner T."/>
            <person name="Herter B."/>
            <person name="Appelbaum E."/>
            <person name="Cordes M."/>
            <person name="Lek S."/>
            <person name="Wollam A."/>
            <person name="Pepin K.H."/>
            <person name="Palsikar V.B."/>
            <person name="Mitreva M."/>
            <person name="Wilson R.K."/>
        </authorList>
    </citation>
    <scope>NUCLEOTIDE SEQUENCE [LARGE SCALE GENOMIC DNA]</scope>
    <source>
        <strain evidence="6 7">ATCC BAA-474</strain>
    </source>
</reference>
<evidence type="ECO:0000259" key="5">
    <source>
        <dbReference type="PROSITE" id="PS00715"/>
    </source>
</evidence>
<evidence type="ECO:0000256" key="3">
    <source>
        <dbReference type="ARBA" id="ARBA00023125"/>
    </source>
</evidence>
<dbReference type="PATRIC" id="fig|1319815.3.peg.819"/>
<dbReference type="Proteomes" id="UP000017081">
    <property type="component" value="Unassembled WGS sequence"/>
</dbReference>
<keyword evidence="2" id="KW-0731">Sigma factor</keyword>
<dbReference type="Gene3D" id="1.20.120.1810">
    <property type="match status" value="1"/>
</dbReference>
<comment type="caution">
    <text evidence="6">The sequence shown here is derived from an EMBL/GenBank/DDBJ whole genome shotgun (WGS) entry which is preliminary data.</text>
</comment>
<dbReference type="PROSITE" id="PS00715">
    <property type="entry name" value="SIGMA70_1"/>
    <property type="match status" value="1"/>
</dbReference>
<dbReference type="GO" id="GO:0016987">
    <property type="term" value="F:sigma factor activity"/>
    <property type="evidence" value="ECO:0007669"/>
    <property type="project" value="UniProtKB-KW"/>
</dbReference>
<dbReference type="RefSeq" id="WP_023050396.1">
    <property type="nucleotide sequence ID" value="NZ_CP173065.2"/>
</dbReference>
<dbReference type="STRING" id="1319815.HMPREF0202_00851"/>
<feature type="domain" description="RNA polymerase sigma-70" evidence="5">
    <location>
        <begin position="44"/>
        <end position="57"/>
    </location>
</feature>
<evidence type="ECO:0000256" key="4">
    <source>
        <dbReference type="ARBA" id="ARBA00023163"/>
    </source>
</evidence>
<dbReference type="PANTHER" id="PTHR30385:SF1">
    <property type="entry name" value="RNA POLYMERASE SIGMA-H FACTOR"/>
    <property type="match status" value="1"/>
</dbReference>
<dbReference type="PRINTS" id="PR00046">
    <property type="entry name" value="SIGMA70FCT"/>
</dbReference>
<keyword evidence="7" id="KW-1185">Reference proteome</keyword>
<dbReference type="EMBL" id="AXZF01000030">
    <property type="protein sequence ID" value="ERT69248.1"/>
    <property type="molecule type" value="Genomic_DNA"/>
</dbReference>
<dbReference type="PANTHER" id="PTHR30385">
    <property type="entry name" value="SIGMA FACTOR F FLAGELLAR"/>
    <property type="match status" value="1"/>
</dbReference>